<evidence type="ECO:0000259" key="4">
    <source>
        <dbReference type="Pfam" id="PF05118"/>
    </source>
</evidence>
<sequence length="379" mass="42477">MMRLLITITIIATTILFCVAYTNLPRTLRIATHTSRAHSALHSTPTYSQSPFSKLVEQKLISKFEGQGSIDRVLDSWRSLDSEETLVAPYGDPDSPDYSPDYCRQEARSFIKNLKAQAWWDPSETPNLSYYKHLESKFPVILEEFKSVTSSSSKMSSGNNIWASAADSTSASSYGPDWKTLVLMDRTTWDPVNSVLFPKTCEAIIEAGVPCVEAFFARMDGKTKIKPHTDSCNFILTSHLGLVIPSSGSNLCRLRVGDSTRQWLTGRVSVFDTSIYHDAHNDSDEVRYVLMLRVWHPDLSEVERKALQYTFDCLDVPGLLSEEEGERWMAERQVEIMRNVPEGVLGGEEGGEMTETTMTKKERKRMMKKGGRGGGAGFG</sequence>
<comment type="similarity">
    <text evidence="1">Belongs to the aspartyl/asparaginyl beta-hydroxylase family.</text>
</comment>
<protein>
    <recommendedName>
        <fullName evidence="4">Aspartyl/asparaginy/proline hydroxylase domain-containing protein</fullName>
    </recommendedName>
</protein>
<keyword evidence="2" id="KW-0223">Dioxygenase</keyword>
<dbReference type="PANTHER" id="PTHR46332:SF5">
    <property type="entry name" value="ASPARTATE BETA-HYDROXYLASE DOMAIN CONTAINING 2"/>
    <property type="match status" value="1"/>
</dbReference>
<name>A0A9W7BWD0_9STRA</name>
<dbReference type="OrthoDB" id="438431at2759"/>
<organism evidence="5 6">
    <name type="scientific">Triparma strigata</name>
    <dbReference type="NCBI Taxonomy" id="1606541"/>
    <lineage>
        <taxon>Eukaryota</taxon>
        <taxon>Sar</taxon>
        <taxon>Stramenopiles</taxon>
        <taxon>Ochrophyta</taxon>
        <taxon>Bolidophyceae</taxon>
        <taxon>Parmales</taxon>
        <taxon>Triparmaceae</taxon>
        <taxon>Triparma</taxon>
    </lineage>
</organism>
<dbReference type="InterPro" id="IPR027443">
    <property type="entry name" value="IPNS-like_sf"/>
</dbReference>
<evidence type="ECO:0000313" key="5">
    <source>
        <dbReference type="EMBL" id="GMH97581.1"/>
    </source>
</evidence>
<evidence type="ECO:0000256" key="3">
    <source>
        <dbReference type="ARBA" id="ARBA00023002"/>
    </source>
</evidence>
<dbReference type="AlphaFoldDB" id="A0A9W7BWD0"/>
<dbReference type="Proteomes" id="UP001165085">
    <property type="component" value="Unassembled WGS sequence"/>
</dbReference>
<dbReference type="InterPro" id="IPR051821">
    <property type="entry name" value="Asp/Asn_beta-hydroxylase"/>
</dbReference>
<dbReference type="EMBL" id="BRXY01000497">
    <property type="protein sequence ID" value="GMH97581.1"/>
    <property type="molecule type" value="Genomic_DNA"/>
</dbReference>
<keyword evidence="3" id="KW-0560">Oxidoreductase</keyword>
<comment type="caution">
    <text evidence="5">The sequence shown here is derived from an EMBL/GenBank/DDBJ whole genome shotgun (WGS) entry which is preliminary data.</text>
</comment>
<dbReference type="Gene3D" id="2.60.120.330">
    <property type="entry name" value="B-lactam Antibiotic, Isopenicillin N Synthase, Chain"/>
    <property type="match status" value="1"/>
</dbReference>
<dbReference type="PANTHER" id="PTHR46332">
    <property type="entry name" value="ASPARTATE BETA-HYDROXYLASE DOMAIN-CONTAINING PROTEIN 2"/>
    <property type="match status" value="1"/>
</dbReference>
<feature type="domain" description="Aspartyl/asparaginy/proline hydroxylase" evidence="4">
    <location>
        <begin position="136"/>
        <end position="297"/>
    </location>
</feature>
<evidence type="ECO:0000256" key="1">
    <source>
        <dbReference type="ARBA" id="ARBA00007730"/>
    </source>
</evidence>
<accession>A0A9W7BWD0</accession>
<dbReference type="GO" id="GO:0016020">
    <property type="term" value="C:membrane"/>
    <property type="evidence" value="ECO:0007669"/>
    <property type="project" value="TreeGrafter"/>
</dbReference>
<keyword evidence="6" id="KW-1185">Reference proteome</keyword>
<proteinExistence type="inferred from homology"/>
<reference evidence="6" key="1">
    <citation type="journal article" date="2023" name="Commun. Biol.">
        <title>Genome analysis of Parmales, the sister group of diatoms, reveals the evolutionary specialization of diatoms from phago-mixotrophs to photoautotrophs.</title>
        <authorList>
            <person name="Ban H."/>
            <person name="Sato S."/>
            <person name="Yoshikawa S."/>
            <person name="Yamada K."/>
            <person name="Nakamura Y."/>
            <person name="Ichinomiya M."/>
            <person name="Sato N."/>
            <person name="Blanc-Mathieu R."/>
            <person name="Endo H."/>
            <person name="Kuwata A."/>
            <person name="Ogata H."/>
        </authorList>
    </citation>
    <scope>NUCLEOTIDE SEQUENCE [LARGE SCALE GENOMIC DNA]</scope>
    <source>
        <strain evidence="6">NIES 3701</strain>
    </source>
</reference>
<gene>
    <name evidence="5" type="ORF">TrST_g6742</name>
</gene>
<dbReference type="Pfam" id="PF05118">
    <property type="entry name" value="Asp_Arg_Hydrox"/>
    <property type="match status" value="1"/>
</dbReference>
<dbReference type="InterPro" id="IPR007803">
    <property type="entry name" value="Asp/Arg/Pro-Hydrxlase"/>
</dbReference>
<dbReference type="GO" id="GO:0051213">
    <property type="term" value="F:dioxygenase activity"/>
    <property type="evidence" value="ECO:0007669"/>
    <property type="project" value="UniProtKB-KW"/>
</dbReference>
<evidence type="ECO:0000313" key="6">
    <source>
        <dbReference type="Proteomes" id="UP001165085"/>
    </source>
</evidence>
<evidence type="ECO:0000256" key="2">
    <source>
        <dbReference type="ARBA" id="ARBA00022964"/>
    </source>
</evidence>